<gene>
    <name evidence="2" type="ORF">NPIL_397061</name>
</gene>
<keyword evidence="1" id="KW-0732">Signal</keyword>
<protein>
    <submittedName>
        <fullName evidence="2">Uncharacterized protein</fullName>
    </submittedName>
</protein>
<organism evidence="2 3">
    <name type="scientific">Nephila pilipes</name>
    <name type="common">Giant wood spider</name>
    <name type="synonym">Nephila maculata</name>
    <dbReference type="NCBI Taxonomy" id="299642"/>
    <lineage>
        <taxon>Eukaryota</taxon>
        <taxon>Metazoa</taxon>
        <taxon>Ecdysozoa</taxon>
        <taxon>Arthropoda</taxon>
        <taxon>Chelicerata</taxon>
        <taxon>Arachnida</taxon>
        <taxon>Araneae</taxon>
        <taxon>Araneomorphae</taxon>
        <taxon>Entelegynae</taxon>
        <taxon>Araneoidea</taxon>
        <taxon>Nephilidae</taxon>
        <taxon>Nephila</taxon>
    </lineage>
</organism>
<name>A0A8X6MSX4_NEPPI</name>
<feature type="signal peptide" evidence="1">
    <location>
        <begin position="1"/>
        <end position="18"/>
    </location>
</feature>
<dbReference type="AlphaFoldDB" id="A0A8X6MSX4"/>
<comment type="caution">
    <text evidence="2">The sequence shown here is derived from an EMBL/GenBank/DDBJ whole genome shotgun (WGS) entry which is preliminary data.</text>
</comment>
<proteinExistence type="predicted"/>
<accession>A0A8X6MSX4</accession>
<keyword evidence="3" id="KW-1185">Reference proteome</keyword>
<evidence type="ECO:0000313" key="2">
    <source>
        <dbReference type="EMBL" id="GFS76223.1"/>
    </source>
</evidence>
<feature type="chain" id="PRO_5036471742" evidence="1">
    <location>
        <begin position="19"/>
        <end position="146"/>
    </location>
</feature>
<dbReference type="Proteomes" id="UP000887013">
    <property type="component" value="Unassembled WGS sequence"/>
</dbReference>
<evidence type="ECO:0000313" key="3">
    <source>
        <dbReference type="Proteomes" id="UP000887013"/>
    </source>
</evidence>
<reference evidence="2" key="1">
    <citation type="submission" date="2020-08" db="EMBL/GenBank/DDBJ databases">
        <title>Multicomponent nature underlies the extraordinary mechanical properties of spider dragline silk.</title>
        <authorList>
            <person name="Kono N."/>
            <person name="Nakamura H."/>
            <person name="Mori M."/>
            <person name="Yoshida Y."/>
            <person name="Ohtoshi R."/>
            <person name="Malay A.D."/>
            <person name="Moran D.A.P."/>
            <person name="Tomita M."/>
            <person name="Numata K."/>
            <person name="Arakawa K."/>
        </authorList>
    </citation>
    <scope>NUCLEOTIDE SEQUENCE</scope>
</reference>
<evidence type="ECO:0000256" key="1">
    <source>
        <dbReference type="SAM" id="SignalP"/>
    </source>
</evidence>
<dbReference type="EMBL" id="BMAW01001909">
    <property type="protein sequence ID" value="GFS76223.1"/>
    <property type="molecule type" value="Genomic_DNA"/>
</dbReference>
<sequence>MVCGLTLTQLSELMVALCWPVKSPIYCLQLSLSDLSYSVVLMLKLHLLRPLRILSDIFGCLVLDALSIHCPQRSYFFVTTPQQHFVWVGSLDNGQLLISLPRSTAKEQQILYSGQSHPQMVGLFCNVLQWHGIPAVLGCIERLHMF</sequence>